<protein>
    <submittedName>
        <fullName evidence="1">Uncharacterized protein</fullName>
    </submittedName>
</protein>
<organism evidence="1 2">
    <name type="scientific">Naganishia onofrii</name>
    <dbReference type="NCBI Taxonomy" id="1851511"/>
    <lineage>
        <taxon>Eukaryota</taxon>
        <taxon>Fungi</taxon>
        <taxon>Dikarya</taxon>
        <taxon>Basidiomycota</taxon>
        <taxon>Agaricomycotina</taxon>
        <taxon>Tremellomycetes</taxon>
        <taxon>Filobasidiales</taxon>
        <taxon>Filobasidiaceae</taxon>
        <taxon>Naganishia</taxon>
    </lineage>
</organism>
<dbReference type="Proteomes" id="UP001234202">
    <property type="component" value="Unassembled WGS sequence"/>
</dbReference>
<accession>A0ACC2XBB2</accession>
<reference evidence="1" key="1">
    <citation type="submission" date="2023-04" db="EMBL/GenBank/DDBJ databases">
        <title>Draft Genome sequencing of Naganishia species isolated from polar environments using Oxford Nanopore Technology.</title>
        <authorList>
            <person name="Leo P."/>
            <person name="Venkateswaran K."/>
        </authorList>
    </citation>
    <scope>NUCLEOTIDE SEQUENCE</scope>
    <source>
        <strain evidence="1">DBVPG 5303</strain>
    </source>
</reference>
<name>A0ACC2XBB2_9TREE</name>
<comment type="caution">
    <text evidence="1">The sequence shown here is derived from an EMBL/GenBank/DDBJ whole genome shotgun (WGS) entry which is preliminary data.</text>
</comment>
<keyword evidence="2" id="KW-1185">Reference proteome</keyword>
<sequence>MDSKHALPFILGAAAAGLMGTYLGFQLATSAGPPSHVVPAVGAANPKTPCDGESTKPSPTPPQVSPQFSSAKTGNGNAGTSKASPSSPTRLFAEIQEIYDPRRGWIVAPPPIDNANGRDTKARAFVVHFREAPSGRSAENSIWLEVENDALLEKLREHFPTAVGLYDNKPGILAQIDGREVYLKRHVLQADMKTCTSSLKAIFVALLAVVEEEFEVIQANRALLPKNSIIWPYLWCLFENGSDIETKDDVTDERQSLVLDSWNYTIDARGRTFAAKCHFYQWTGNAFYRMDKVLKIPEFKDIQDISSLKFWPLTEEIKSTYQEALVDVHSGKLKGDLIQDVVKGKGDGLIIALHGTPGTGKTLTAEAVSEHLKRPLYTISAGELGTTIVNLERKLQDTLEMATSWKAVLLIDEADIFLEKRSTANIERNAMVGIFLKLLEYFSGVLILTTNRLSEFDEAFESRFSVTLSFNGLLTEARRELWCQFLQLASITDGGSVSESFDLDDLAEVELNGRMIRQAVRTAQALAASTRERLNMSHLWSVIRLLRPTVAASV</sequence>
<proteinExistence type="predicted"/>
<gene>
    <name evidence="1" type="ORF">QFC24_004882</name>
</gene>
<evidence type="ECO:0000313" key="1">
    <source>
        <dbReference type="EMBL" id="KAJ9121207.1"/>
    </source>
</evidence>
<dbReference type="EMBL" id="JASBWV010000018">
    <property type="protein sequence ID" value="KAJ9121207.1"/>
    <property type="molecule type" value="Genomic_DNA"/>
</dbReference>
<evidence type="ECO:0000313" key="2">
    <source>
        <dbReference type="Proteomes" id="UP001234202"/>
    </source>
</evidence>